<accession>A0A6V8LIP3</accession>
<organism evidence="1 2">
    <name type="scientific">Phytohabitans rumicis</name>
    <dbReference type="NCBI Taxonomy" id="1076125"/>
    <lineage>
        <taxon>Bacteria</taxon>
        <taxon>Bacillati</taxon>
        <taxon>Actinomycetota</taxon>
        <taxon>Actinomycetes</taxon>
        <taxon>Micromonosporales</taxon>
        <taxon>Micromonosporaceae</taxon>
    </lineage>
</organism>
<reference evidence="1 2" key="1">
    <citation type="submission" date="2020-03" db="EMBL/GenBank/DDBJ databases">
        <title>Whole genome shotgun sequence of Phytohabitans rumicis NBRC 108638.</title>
        <authorList>
            <person name="Komaki H."/>
            <person name="Tamura T."/>
        </authorList>
    </citation>
    <scope>NUCLEOTIDE SEQUENCE [LARGE SCALE GENOMIC DNA]</scope>
    <source>
        <strain evidence="1 2">NBRC 108638</strain>
    </source>
</reference>
<keyword evidence="2" id="KW-1185">Reference proteome</keyword>
<reference evidence="1 2" key="2">
    <citation type="submission" date="2020-03" db="EMBL/GenBank/DDBJ databases">
        <authorList>
            <person name="Ichikawa N."/>
            <person name="Kimura A."/>
            <person name="Kitahashi Y."/>
            <person name="Uohara A."/>
        </authorList>
    </citation>
    <scope>NUCLEOTIDE SEQUENCE [LARGE SCALE GENOMIC DNA]</scope>
    <source>
        <strain evidence="1 2">NBRC 108638</strain>
    </source>
</reference>
<name>A0A6V8LIP3_9ACTN</name>
<proteinExistence type="predicted"/>
<gene>
    <name evidence="1" type="ORF">Prum_061470</name>
</gene>
<protein>
    <submittedName>
        <fullName evidence="1">Uncharacterized protein</fullName>
    </submittedName>
</protein>
<dbReference type="AlphaFoldDB" id="A0A6V8LIP3"/>
<dbReference type="Proteomes" id="UP000482960">
    <property type="component" value="Unassembled WGS sequence"/>
</dbReference>
<evidence type="ECO:0000313" key="2">
    <source>
        <dbReference type="Proteomes" id="UP000482960"/>
    </source>
</evidence>
<sequence length="143" mass="15836">MHAVGELDDQYSHVLAGRDDHFADRLGLGRLAVERLVELGDPVDQVGHLRPEVAVERLQRVRRVLDGVVQQRGDQGDGVHAQLGADLRHRERVRDVRLATLAELAPVHVFGDRVAAAQDTRVGVRMDGTMGPGQRRHRVVVGR</sequence>
<comment type="caution">
    <text evidence="1">The sequence shown here is derived from an EMBL/GenBank/DDBJ whole genome shotgun (WGS) entry which is preliminary data.</text>
</comment>
<evidence type="ECO:0000313" key="1">
    <source>
        <dbReference type="EMBL" id="GFJ92505.1"/>
    </source>
</evidence>
<dbReference type="EMBL" id="BLPG01000001">
    <property type="protein sequence ID" value="GFJ92505.1"/>
    <property type="molecule type" value="Genomic_DNA"/>
</dbReference>